<evidence type="ECO:0000256" key="6">
    <source>
        <dbReference type="SAM" id="MobiDB-lite"/>
    </source>
</evidence>
<dbReference type="PANTHER" id="PTHR43884:SF9">
    <property type="entry name" value="COMPLEX I ASSEMBLY FACTOR ACAD9, MITOCHONDRIAL"/>
    <property type="match status" value="1"/>
</dbReference>
<feature type="domain" description="Acyl-CoA oxidase/dehydrogenase middle" evidence="8">
    <location>
        <begin position="143"/>
        <end position="235"/>
    </location>
</feature>
<feature type="domain" description="Acyl-CoA dehydrogenase/oxidase C-terminal" evidence="7">
    <location>
        <begin position="247"/>
        <end position="405"/>
    </location>
</feature>
<feature type="compositionally biased region" description="Basic residues" evidence="6">
    <location>
        <begin position="555"/>
        <end position="565"/>
    </location>
</feature>
<dbReference type="Gene3D" id="2.40.110.10">
    <property type="entry name" value="Butyryl-CoA Dehydrogenase, subunit A, domain 2"/>
    <property type="match status" value="1"/>
</dbReference>
<evidence type="ECO:0000259" key="7">
    <source>
        <dbReference type="Pfam" id="PF00441"/>
    </source>
</evidence>
<gene>
    <name evidence="10" type="ORF">ACFPCV_25980</name>
</gene>
<evidence type="ECO:0000259" key="8">
    <source>
        <dbReference type="Pfam" id="PF02770"/>
    </source>
</evidence>
<protein>
    <submittedName>
        <fullName evidence="10">Acyl-CoA dehydrogenase family protein</fullName>
        <ecNumber evidence="10">1.-.-.-</ecNumber>
    </submittedName>
</protein>
<dbReference type="Proteomes" id="UP001595859">
    <property type="component" value="Unassembled WGS sequence"/>
</dbReference>
<evidence type="ECO:0000259" key="9">
    <source>
        <dbReference type="Pfam" id="PF02771"/>
    </source>
</evidence>
<proteinExistence type="inferred from homology"/>
<evidence type="ECO:0000313" key="10">
    <source>
        <dbReference type="EMBL" id="MFC4856959.1"/>
    </source>
</evidence>
<keyword evidence="5 10" id="KW-0560">Oxidoreductase</keyword>
<dbReference type="InterPro" id="IPR009075">
    <property type="entry name" value="AcylCo_DH/oxidase_C"/>
</dbReference>
<dbReference type="GO" id="GO:0016491">
    <property type="term" value="F:oxidoreductase activity"/>
    <property type="evidence" value="ECO:0007669"/>
    <property type="project" value="UniProtKB-KW"/>
</dbReference>
<evidence type="ECO:0000256" key="3">
    <source>
        <dbReference type="ARBA" id="ARBA00022630"/>
    </source>
</evidence>
<comment type="cofactor">
    <cofactor evidence="1 5">
        <name>FAD</name>
        <dbReference type="ChEBI" id="CHEBI:57692"/>
    </cofactor>
</comment>
<evidence type="ECO:0000256" key="1">
    <source>
        <dbReference type="ARBA" id="ARBA00001974"/>
    </source>
</evidence>
<keyword evidence="4 5" id="KW-0274">FAD</keyword>
<evidence type="ECO:0000256" key="2">
    <source>
        <dbReference type="ARBA" id="ARBA00009347"/>
    </source>
</evidence>
<dbReference type="Pfam" id="PF02771">
    <property type="entry name" value="Acyl-CoA_dh_N"/>
    <property type="match status" value="1"/>
</dbReference>
<dbReference type="Pfam" id="PF00441">
    <property type="entry name" value="Acyl-CoA_dh_1"/>
    <property type="match status" value="1"/>
</dbReference>
<dbReference type="InterPro" id="IPR046373">
    <property type="entry name" value="Acyl-CoA_Oxase/DH_mid-dom_sf"/>
</dbReference>
<dbReference type="SUPFAM" id="SSF56645">
    <property type="entry name" value="Acyl-CoA dehydrogenase NM domain-like"/>
    <property type="match status" value="1"/>
</dbReference>
<dbReference type="InterPro" id="IPR013786">
    <property type="entry name" value="AcylCoA_DH/ox_N"/>
</dbReference>
<evidence type="ECO:0000256" key="4">
    <source>
        <dbReference type="ARBA" id="ARBA00022827"/>
    </source>
</evidence>
<dbReference type="SUPFAM" id="SSF47203">
    <property type="entry name" value="Acyl-CoA dehydrogenase C-terminal domain-like"/>
    <property type="match status" value="1"/>
</dbReference>
<comment type="caution">
    <text evidence="10">The sequence shown here is derived from an EMBL/GenBank/DDBJ whole genome shotgun (WGS) entry which is preliminary data.</text>
</comment>
<dbReference type="EC" id="1.-.-.-" evidence="10"/>
<dbReference type="EMBL" id="JBHSIS010000017">
    <property type="protein sequence ID" value="MFC4856959.1"/>
    <property type="molecule type" value="Genomic_DNA"/>
</dbReference>
<name>A0ABV9SAY5_9PSEU</name>
<dbReference type="RefSeq" id="WP_378058951.1">
    <property type="nucleotide sequence ID" value="NZ_JBHSIS010000017.1"/>
</dbReference>
<keyword evidence="11" id="KW-1185">Reference proteome</keyword>
<organism evidence="10 11">
    <name type="scientific">Actinophytocola glycyrrhizae</name>
    <dbReference type="NCBI Taxonomy" id="2044873"/>
    <lineage>
        <taxon>Bacteria</taxon>
        <taxon>Bacillati</taxon>
        <taxon>Actinomycetota</taxon>
        <taxon>Actinomycetes</taxon>
        <taxon>Pseudonocardiales</taxon>
        <taxon>Pseudonocardiaceae</taxon>
    </lineage>
</organism>
<dbReference type="Pfam" id="PF02770">
    <property type="entry name" value="Acyl-CoA_dh_M"/>
    <property type="match status" value="1"/>
</dbReference>
<dbReference type="InterPro" id="IPR036250">
    <property type="entry name" value="AcylCo_DH-like_C"/>
</dbReference>
<dbReference type="PANTHER" id="PTHR43884">
    <property type="entry name" value="ACYL-COA DEHYDROGENASE"/>
    <property type="match status" value="1"/>
</dbReference>
<dbReference type="Gene3D" id="1.10.540.10">
    <property type="entry name" value="Acyl-CoA dehydrogenase/oxidase, N-terminal domain"/>
    <property type="match status" value="1"/>
</dbReference>
<feature type="region of interest" description="Disordered" evidence="6">
    <location>
        <begin position="544"/>
        <end position="565"/>
    </location>
</feature>
<sequence length="565" mass="61766">MSTVESFGTELFLGRFRPGLLDPLPARALDADSEAFLTRLRDFCTDKVDSTLVEHEGRIPDEVIAGLKDLGAFRIRIPKEYGGLGLPGSCYLRALMIVNTTHSALGELLAAHQAIGLPQPILLFGTEEQKRLFLPRCAREISAFTLTEPDIGNDPFRMRTTAVRAADGSYRLTGLKSWVTNGVLADLIVVLAMVPDAGMTAFVVEARSPGVTVEHRSEFLGLRGLENGVIRFHDVVVPATHRIGEEGKGLEVALAAQDTGRLSLPAVSAAAAKWSLKIAREWSRVRVQWDKPIGEHEAVAAKISFIAATAFALEAIVEVTGRHADAGADTHMDAELAKLFASEKAWQVADELVQIRGGRGYETAASAAARGERGVPVEQLLRDTRIGRIFDGSTEALRGFIAQEALAPHVPPPTADPDYDFGPLTPHLRFVERTCRSVAQHLAHGRTRWAGELEERQQFLGRLVDITAELYAMSVSCVYAKSRTDPAAAELADAFCHQARLRTAELFGRLWSNTDDHDRAVARGVLADRYTWLEDGILDPSIEGPWIADPTPGPSRHKNLHRRVP</sequence>
<dbReference type="Gene3D" id="1.20.140.10">
    <property type="entry name" value="Butyryl-CoA Dehydrogenase, subunit A, domain 3"/>
    <property type="match status" value="2"/>
</dbReference>
<dbReference type="InterPro" id="IPR006091">
    <property type="entry name" value="Acyl-CoA_Oxase/DH_mid-dom"/>
</dbReference>
<reference evidence="11" key="1">
    <citation type="journal article" date="2019" name="Int. J. Syst. Evol. Microbiol.">
        <title>The Global Catalogue of Microorganisms (GCM) 10K type strain sequencing project: providing services to taxonomists for standard genome sequencing and annotation.</title>
        <authorList>
            <consortium name="The Broad Institute Genomics Platform"/>
            <consortium name="The Broad Institute Genome Sequencing Center for Infectious Disease"/>
            <person name="Wu L."/>
            <person name="Ma J."/>
        </authorList>
    </citation>
    <scope>NUCLEOTIDE SEQUENCE [LARGE SCALE GENOMIC DNA]</scope>
    <source>
        <strain evidence="11">ZS-22-S1</strain>
    </source>
</reference>
<comment type="similarity">
    <text evidence="2 5">Belongs to the acyl-CoA dehydrogenase family.</text>
</comment>
<dbReference type="InterPro" id="IPR009100">
    <property type="entry name" value="AcylCoA_DH/oxidase_NM_dom_sf"/>
</dbReference>
<evidence type="ECO:0000256" key="5">
    <source>
        <dbReference type="RuleBase" id="RU362125"/>
    </source>
</evidence>
<evidence type="ECO:0000313" key="11">
    <source>
        <dbReference type="Proteomes" id="UP001595859"/>
    </source>
</evidence>
<keyword evidence="3 5" id="KW-0285">Flavoprotein</keyword>
<feature type="domain" description="Acyl-CoA dehydrogenase/oxidase N-terminal" evidence="9">
    <location>
        <begin position="32"/>
        <end position="139"/>
    </location>
</feature>
<accession>A0ABV9SAY5</accession>
<dbReference type="InterPro" id="IPR037069">
    <property type="entry name" value="AcylCoA_DH/ox_N_sf"/>
</dbReference>